<keyword evidence="3" id="KW-1185">Reference proteome</keyword>
<reference evidence="2" key="1">
    <citation type="submission" date="2021-12" db="EMBL/GenBank/DDBJ databases">
        <authorList>
            <person name="King R."/>
        </authorList>
    </citation>
    <scope>NUCLEOTIDE SEQUENCE</scope>
</reference>
<dbReference type="Proteomes" id="UP001152759">
    <property type="component" value="Chromosome 4"/>
</dbReference>
<dbReference type="PROSITE" id="PS51838">
    <property type="entry name" value="HDAG"/>
    <property type="match status" value="1"/>
</dbReference>
<dbReference type="InterPro" id="IPR056557">
    <property type="entry name" value="NELF-A_N"/>
</dbReference>
<name>A0A9P0AC42_BEMTA</name>
<dbReference type="Pfam" id="PF23553">
    <property type="entry name" value="NELF-A_N"/>
    <property type="match status" value="1"/>
</dbReference>
<accession>A0A9P0AC42</accession>
<dbReference type="EMBL" id="OU963865">
    <property type="protein sequence ID" value="CAH0388190.1"/>
    <property type="molecule type" value="Genomic_DNA"/>
</dbReference>
<sequence length="101" mass="12000">MKELQTRYTCGYRSRWDSFPDSFPFPFNRYRTKDDHREKRVSTQPPNSNLPLIQWKSELEEILAVALIDPEQWVLMLAEMMKTYPATGTLNTDICKLKENK</sequence>
<protein>
    <recommendedName>
        <fullName evidence="1">HDAg domain-containing protein</fullName>
    </recommendedName>
</protein>
<dbReference type="AlphaFoldDB" id="A0A9P0AC42"/>
<evidence type="ECO:0000313" key="3">
    <source>
        <dbReference type="Proteomes" id="UP001152759"/>
    </source>
</evidence>
<dbReference type="InterPro" id="IPR037517">
    <property type="entry name" value="HDAG_dom"/>
</dbReference>
<feature type="domain" description="HDAg" evidence="1">
    <location>
        <begin position="73"/>
        <end position="101"/>
    </location>
</feature>
<evidence type="ECO:0000259" key="1">
    <source>
        <dbReference type="PROSITE" id="PS51838"/>
    </source>
</evidence>
<evidence type="ECO:0000313" key="2">
    <source>
        <dbReference type="EMBL" id="CAH0388190.1"/>
    </source>
</evidence>
<gene>
    <name evidence="2" type="ORF">BEMITA_LOCUS7119</name>
</gene>
<proteinExistence type="predicted"/>
<organism evidence="2 3">
    <name type="scientific">Bemisia tabaci</name>
    <name type="common">Sweetpotato whitefly</name>
    <name type="synonym">Aleurodes tabaci</name>
    <dbReference type="NCBI Taxonomy" id="7038"/>
    <lineage>
        <taxon>Eukaryota</taxon>
        <taxon>Metazoa</taxon>
        <taxon>Ecdysozoa</taxon>
        <taxon>Arthropoda</taxon>
        <taxon>Hexapoda</taxon>
        <taxon>Insecta</taxon>
        <taxon>Pterygota</taxon>
        <taxon>Neoptera</taxon>
        <taxon>Paraneoptera</taxon>
        <taxon>Hemiptera</taxon>
        <taxon>Sternorrhyncha</taxon>
        <taxon>Aleyrodoidea</taxon>
        <taxon>Aleyrodidae</taxon>
        <taxon>Aleyrodinae</taxon>
        <taxon>Bemisia</taxon>
    </lineage>
</organism>